<feature type="region of interest" description="Disordered" evidence="1">
    <location>
        <begin position="214"/>
        <end position="254"/>
    </location>
</feature>
<evidence type="ECO:0000313" key="3">
    <source>
        <dbReference type="Proteomes" id="UP000580856"/>
    </source>
</evidence>
<evidence type="ECO:0000256" key="1">
    <source>
        <dbReference type="SAM" id="MobiDB-lite"/>
    </source>
</evidence>
<feature type="compositionally biased region" description="Polar residues" evidence="1">
    <location>
        <begin position="227"/>
        <end position="238"/>
    </location>
</feature>
<organism evidence="2 3">
    <name type="scientific">Desulfobaculum xiamenense</name>
    <dbReference type="NCBI Taxonomy" id="995050"/>
    <lineage>
        <taxon>Bacteria</taxon>
        <taxon>Pseudomonadati</taxon>
        <taxon>Thermodesulfobacteriota</taxon>
        <taxon>Desulfovibrionia</taxon>
        <taxon>Desulfovibrionales</taxon>
        <taxon>Desulfovibrionaceae</taxon>
        <taxon>Desulfobaculum</taxon>
    </lineage>
</organism>
<gene>
    <name evidence="2" type="ORF">GGQ74_001172</name>
</gene>
<dbReference type="AlphaFoldDB" id="A0A846QM50"/>
<reference evidence="2 3" key="1">
    <citation type="submission" date="2020-03" db="EMBL/GenBank/DDBJ databases">
        <title>Genomic Encyclopedia of Type Strains, Phase IV (KMG-IV): sequencing the most valuable type-strain genomes for metagenomic binning, comparative biology and taxonomic classification.</title>
        <authorList>
            <person name="Goeker M."/>
        </authorList>
    </citation>
    <scope>NUCLEOTIDE SEQUENCE [LARGE SCALE GENOMIC DNA]</scope>
    <source>
        <strain evidence="2 3">DSM 24233</strain>
    </source>
</reference>
<protein>
    <submittedName>
        <fullName evidence="2">Uncharacterized protein</fullName>
    </submittedName>
</protein>
<comment type="caution">
    <text evidence="2">The sequence shown here is derived from an EMBL/GenBank/DDBJ whole genome shotgun (WGS) entry which is preliminary data.</text>
</comment>
<keyword evidence="3" id="KW-1185">Reference proteome</keyword>
<name>A0A846QM50_9BACT</name>
<dbReference type="Proteomes" id="UP000580856">
    <property type="component" value="Unassembled WGS sequence"/>
</dbReference>
<proteinExistence type="predicted"/>
<evidence type="ECO:0000313" key="2">
    <source>
        <dbReference type="EMBL" id="NJB67532.1"/>
    </source>
</evidence>
<sequence length="324" mass="34851">MTSMRNNTAVVPATRPAAQVPAMPAPVEQFAMQADELKAQVTLIQNVMNAVMKPGEHYGTIPGCGDKPALLKPGAEKLAMTFRLAPSYEIERIDLPNGHREYQVTATLTSVMTGSYLGQGVGACSTREGKYRYRSEDTGRAVPKEYWDTRDRQLLGGPQFTPRKSKGEWCIVERVEHDNPADYYNTCLKMAKKRALVDAVLTATAASDIFTQDVEDDPSLYGGKPAQTAQPGQRQAAPTQGAAPRRNGGGRASAKQLTAIGRMIDGRLGWDERTTLAAVNGFLGAEVDTLADLTMAQASAIIDALGNGTLAAPDSMSRMDDAPF</sequence>
<accession>A0A846QM50</accession>
<dbReference type="EMBL" id="JAATJA010000001">
    <property type="protein sequence ID" value="NJB67532.1"/>
    <property type="molecule type" value="Genomic_DNA"/>
</dbReference>